<feature type="transmembrane region" description="Helical" evidence="7">
    <location>
        <begin position="41"/>
        <end position="60"/>
    </location>
</feature>
<feature type="transmembrane region" description="Helical" evidence="7">
    <location>
        <begin position="6"/>
        <end position="29"/>
    </location>
</feature>
<dbReference type="Proteomes" id="UP000319255">
    <property type="component" value="Unassembled WGS sequence"/>
</dbReference>
<feature type="transmembrane region" description="Helical" evidence="7">
    <location>
        <begin position="125"/>
        <end position="147"/>
    </location>
</feature>
<dbReference type="InterPro" id="IPR002771">
    <property type="entry name" value="Multi_antbiot-R_MarC"/>
</dbReference>
<dbReference type="AlphaFoldDB" id="A0A501WU76"/>
<sequence>MTTEQLVTTFVTLFVVIDPIGLAPVFVSLTRGMAPERRDAVGLRATLVAFGLLAVFGVAGKPILSAIGIGLPAFRISGGLLLFLIAVDMLFEKRSERREKHVAEATADNPRPPAAPEDDAPDPSVFPLATPLIAGPGALATMILLGGREQGDLLGTAALLGVMIAVLVLTYAFFRAGGLIARALGHNGVVVVTRLFGILLAALAVQFVLEGLHTLGVMPAPPS</sequence>
<keyword evidence="6 7" id="KW-0472">Membrane</keyword>
<evidence type="ECO:0000256" key="4">
    <source>
        <dbReference type="ARBA" id="ARBA00022692"/>
    </source>
</evidence>
<dbReference type="RefSeq" id="WP_140452589.1">
    <property type="nucleotide sequence ID" value="NZ_VFRP01000002.1"/>
</dbReference>
<keyword evidence="5 7" id="KW-1133">Transmembrane helix</keyword>
<dbReference type="GO" id="GO:0005886">
    <property type="term" value="C:plasma membrane"/>
    <property type="evidence" value="ECO:0007669"/>
    <property type="project" value="UniProtKB-SubCell"/>
</dbReference>
<feature type="transmembrane region" description="Helical" evidence="7">
    <location>
        <begin position="186"/>
        <end position="209"/>
    </location>
</feature>
<comment type="similarity">
    <text evidence="2 7">Belongs to the UPF0056 (MarC) family.</text>
</comment>
<evidence type="ECO:0000256" key="6">
    <source>
        <dbReference type="ARBA" id="ARBA00023136"/>
    </source>
</evidence>
<dbReference type="Pfam" id="PF01914">
    <property type="entry name" value="MarC"/>
    <property type="match status" value="1"/>
</dbReference>
<evidence type="ECO:0000256" key="7">
    <source>
        <dbReference type="RuleBase" id="RU362048"/>
    </source>
</evidence>
<organism evidence="9 10">
    <name type="scientific">Amaricoccus solimangrovi</name>
    <dbReference type="NCBI Taxonomy" id="2589815"/>
    <lineage>
        <taxon>Bacteria</taxon>
        <taxon>Pseudomonadati</taxon>
        <taxon>Pseudomonadota</taxon>
        <taxon>Alphaproteobacteria</taxon>
        <taxon>Rhodobacterales</taxon>
        <taxon>Paracoccaceae</taxon>
        <taxon>Amaricoccus</taxon>
    </lineage>
</organism>
<evidence type="ECO:0000256" key="5">
    <source>
        <dbReference type="ARBA" id="ARBA00022989"/>
    </source>
</evidence>
<dbReference type="EMBL" id="VFRP01000002">
    <property type="protein sequence ID" value="TPE52968.1"/>
    <property type="molecule type" value="Genomic_DNA"/>
</dbReference>
<reference evidence="9 10" key="1">
    <citation type="submission" date="2019-06" db="EMBL/GenBank/DDBJ databases">
        <title>A novel bacterium of genus Amaricoccus, isolated from marine sediment.</title>
        <authorList>
            <person name="Huang H."/>
            <person name="Mo K."/>
            <person name="Hu Y."/>
        </authorList>
    </citation>
    <scope>NUCLEOTIDE SEQUENCE [LARGE SCALE GENOMIC DNA]</scope>
    <source>
        <strain evidence="9 10">HB172011</strain>
    </source>
</reference>
<evidence type="ECO:0000256" key="2">
    <source>
        <dbReference type="ARBA" id="ARBA00009784"/>
    </source>
</evidence>
<evidence type="ECO:0000256" key="1">
    <source>
        <dbReference type="ARBA" id="ARBA00004651"/>
    </source>
</evidence>
<comment type="subcellular location">
    <subcellularLocation>
        <location evidence="1 7">Cell membrane</location>
        <topology evidence="1 7">Multi-pass membrane protein</topology>
    </subcellularLocation>
</comment>
<proteinExistence type="inferred from homology"/>
<feature type="region of interest" description="Disordered" evidence="8">
    <location>
        <begin position="101"/>
        <end position="121"/>
    </location>
</feature>
<dbReference type="PANTHER" id="PTHR33508:SF1">
    <property type="entry name" value="UPF0056 MEMBRANE PROTEIN YHCE"/>
    <property type="match status" value="1"/>
</dbReference>
<evidence type="ECO:0000256" key="8">
    <source>
        <dbReference type="SAM" id="MobiDB-lite"/>
    </source>
</evidence>
<name>A0A501WU76_9RHOB</name>
<evidence type="ECO:0000256" key="3">
    <source>
        <dbReference type="ARBA" id="ARBA00022475"/>
    </source>
</evidence>
<evidence type="ECO:0000313" key="9">
    <source>
        <dbReference type="EMBL" id="TPE52968.1"/>
    </source>
</evidence>
<evidence type="ECO:0000313" key="10">
    <source>
        <dbReference type="Proteomes" id="UP000319255"/>
    </source>
</evidence>
<dbReference type="OrthoDB" id="21094at2"/>
<dbReference type="NCBIfam" id="TIGR00427">
    <property type="entry name" value="NAAT family transporter"/>
    <property type="match status" value="1"/>
</dbReference>
<keyword evidence="3" id="KW-1003">Cell membrane</keyword>
<keyword evidence="10" id="KW-1185">Reference proteome</keyword>
<dbReference type="PANTHER" id="PTHR33508">
    <property type="entry name" value="UPF0056 MEMBRANE PROTEIN YHCE"/>
    <property type="match status" value="1"/>
</dbReference>
<protein>
    <recommendedName>
        <fullName evidence="7">UPF0056 membrane protein</fullName>
    </recommendedName>
</protein>
<accession>A0A501WU76</accession>
<feature type="transmembrane region" description="Helical" evidence="7">
    <location>
        <begin position="153"/>
        <end position="174"/>
    </location>
</feature>
<comment type="caution">
    <text evidence="9">The sequence shown here is derived from an EMBL/GenBank/DDBJ whole genome shotgun (WGS) entry which is preliminary data.</text>
</comment>
<feature type="transmembrane region" description="Helical" evidence="7">
    <location>
        <begin position="66"/>
        <end position="91"/>
    </location>
</feature>
<keyword evidence="4 7" id="KW-0812">Transmembrane</keyword>
<gene>
    <name evidence="9" type="ORF">FJM51_02765</name>
</gene>